<protein>
    <submittedName>
        <fullName evidence="1">Uncharacterized protein</fullName>
    </submittedName>
</protein>
<proteinExistence type="predicted"/>
<dbReference type="EMBL" id="KL367486">
    <property type="protein sequence ID" value="KFD70657.1"/>
    <property type="molecule type" value="Genomic_DNA"/>
</dbReference>
<sequence length="99" mass="10966">MLGCLCIIGILGHKRMIISLSSFGSSYYLYCLSALLTNRNLDLEPHGRLHIRVDLNGTLSPTLTTRNLNGIRRSDEKSFMIYSSISTLPDSFGKQAETG</sequence>
<dbReference type="AlphaFoldDB" id="A0A085NMG1"/>
<accession>A0A085NMG1</accession>
<evidence type="ECO:0000313" key="1">
    <source>
        <dbReference type="EMBL" id="KFD70657.1"/>
    </source>
</evidence>
<reference evidence="1" key="1">
    <citation type="journal article" date="2014" name="Nat. Genet.">
        <title>Genome and transcriptome of the porcine whipworm Trichuris suis.</title>
        <authorList>
            <person name="Jex A.R."/>
            <person name="Nejsum P."/>
            <person name="Schwarz E.M."/>
            <person name="Hu L."/>
            <person name="Young N.D."/>
            <person name="Hall R.S."/>
            <person name="Korhonen P.K."/>
            <person name="Liao S."/>
            <person name="Thamsborg S."/>
            <person name="Xia J."/>
            <person name="Xu P."/>
            <person name="Wang S."/>
            <person name="Scheerlinck J.P."/>
            <person name="Hofmann A."/>
            <person name="Sternberg P.W."/>
            <person name="Wang J."/>
            <person name="Gasser R.B."/>
        </authorList>
    </citation>
    <scope>NUCLEOTIDE SEQUENCE [LARGE SCALE GENOMIC DNA]</scope>
    <source>
        <strain evidence="1">DCEP-RM93F</strain>
    </source>
</reference>
<gene>
    <name evidence="1" type="ORF">M514_17129</name>
</gene>
<dbReference type="Proteomes" id="UP000030758">
    <property type="component" value="Unassembled WGS sequence"/>
</dbReference>
<organism evidence="1">
    <name type="scientific">Trichuris suis</name>
    <name type="common">pig whipworm</name>
    <dbReference type="NCBI Taxonomy" id="68888"/>
    <lineage>
        <taxon>Eukaryota</taxon>
        <taxon>Metazoa</taxon>
        <taxon>Ecdysozoa</taxon>
        <taxon>Nematoda</taxon>
        <taxon>Enoplea</taxon>
        <taxon>Dorylaimia</taxon>
        <taxon>Trichinellida</taxon>
        <taxon>Trichuridae</taxon>
        <taxon>Trichuris</taxon>
    </lineage>
</organism>
<name>A0A085NMG1_9BILA</name>